<feature type="region of interest" description="Disordered" evidence="2">
    <location>
        <begin position="111"/>
        <end position="181"/>
    </location>
</feature>
<feature type="region of interest" description="Disordered" evidence="2">
    <location>
        <begin position="30"/>
        <end position="64"/>
    </location>
</feature>
<dbReference type="GO" id="GO:0006281">
    <property type="term" value="P:DNA repair"/>
    <property type="evidence" value="ECO:0007669"/>
    <property type="project" value="TreeGrafter"/>
</dbReference>
<evidence type="ECO:0008006" key="5">
    <source>
        <dbReference type="Google" id="ProtNLM"/>
    </source>
</evidence>
<evidence type="ECO:0000256" key="2">
    <source>
        <dbReference type="SAM" id="MobiDB-lite"/>
    </source>
</evidence>
<feature type="compositionally biased region" description="Polar residues" evidence="2">
    <location>
        <begin position="166"/>
        <end position="181"/>
    </location>
</feature>
<keyword evidence="4" id="KW-1185">Reference proteome</keyword>
<dbReference type="PANTHER" id="PTHR28594">
    <property type="entry name" value="ATR-INTERACTING PROTEIN"/>
    <property type="match status" value="1"/>
</dbReference>
<accession>A0A1B0CW21</accession>
<organism evidence="3 4">
    <name type="scientific">Lutzomyia longipalpis</name>
    <name type="common">Sand fly</name>
    <dbReference type="NCBI Taxonomy" id="7200"/>
    <lineage>
        <taxon>Eukaryota</taxon>
        <taxon>Metazoa</taxon>
        <taxon>Ecdysozoa</taxon>
        <taxon>Arthropoda</taxon>
        <taxon>Hexapoda</taxon>
        <taxon>Insecta</taxon>
        <taxon>Pterygota</taxon>
        <taxon>Neoptera</taxon>
        <taxon>Endopterygota</taxon>
        <taxon>Diptera</taxon>
        <taxon>Nematocera</taxon>
        <taxon>Psychodoidea</taxon>
        <taxon>Psychodidae</taxon>
        <taxon>Lutzomyia</taxon>
        <taxon>Lutzomyia</taxon>
    </lineage>
</organism>
<dbReference type="InterPro" id="IPR033349">
    <property type="entry name" value="ATRIP"/>
</dbReference>
<sequence>MSKRFSNVIHNKFTNKRAKLDLKITSNVKFNTGSESQSNSSVQIPDSPPKAKPDSTSTNKTDLWDDDPDDFILLASQYAEQVEKIVQPTNVIDLTDITFDRFSREVNASTQVGKNNPAVPDLFGGDDDFFKDLPEDVDRDAPGPSRANNDKVPQKNAENPPKTPKLRTSSGPCGTENNPNTQVDYLMNEIKILRKENEKLKMENSKTFEKYQQKDGEITILRNELEQAQKINRAGSAPSGSNAEAEKIKKTLMRRVEDQNKIIAALENESALKNAFERPMKHTFGTPVDELFAVNLPKLTMLEQEYPTCMAMDMFRYNTRQRAIDHDKRLTKYTIEFQNSLSVVLGSHRDAPWCTEVYRQLQSLALKGICQIQKYSLRLEFTDYTDSKYNPTIEYQHLCDFSKIDSQLEREINLFQVEKLFPSEVCLVGRRFLAIVASACTKLPLIDYLLEEIPVPNDDENFFIDEKLSFLKVLMKIVYDMGYATNIINHVMLIHASTVLFDSLVDQIEEKQDHLAFASEFFKIIVFTRPSMNGLLILMRILLKILSKGIASKFLELLCHSSPRDTYNVHDGYKIQQFTEDSCVLQVFCSLLEATCLEVKQSEVQNQWYMDSMMELTLNTVNFFSICFGQHTQWMKDFPARSQCNCYNKIGSCVVVLMHFCLNHWMMRDKVKCKRTSAIAQQGVMLLNNIFSDSSNRNVLKYGGYHVKNRLQKIYNITKYNYKYFDFGPSHKFATETLDMNLIVFDPLCGSDSENTPIDPHDDYLDGVTKNFF</sequence>
<evidence type="ECO:0000313" key="3">
    <source>
        <dbReference type="EnsemblMetazoa" id="LLOJ009205-PB"/>
    </source>
</evidence>
<feature type="compositionally biased region" description="Polar residues" evidence="2">
    <location>
        <begin position="30"/>
        <end position="44"/>
    </location>
</feature>
<keyword evidence="1" id="KW-0175">Coiled coil</keyword>
<proteinExistence type="predicted"/>
<dbReference type="VEuPathDB" id="VectorBase:LLOJ009205"/>
<feature type="compositionally biased region" description="Basic and acidic residues" evidence="2">
    <location>
        <begin position="128"/>
        <end position="141"/>
    </location>
</feature>
<dbReference type="VEuPathDB" id="VectorBase:LLONM1_007728"/>
<dbReference type="AlphaFoldDB" id="A0A1B0CW21"/>
<protein>
    <recommendedName>
        <fullName evidence="5">ATR-interacting protein mus304</fullName>
    </recommendedName>
</protein>
<dbReference type="Proteomes" id="UP000092461">
    <property type="component" value="Unassembled WGS sequence"/>
</dbReference>
<dbReference type="GO" id="GO:0000077">
    <property type="term" value="P:DNA damage checkpoint signaling"/>
    <property type="evidence" value="ECO:0007669"/>
    <property type="project" value="InterPro"/>
</dbReference>
<name>A0A1B0CW21_LUTLO</name>
<dbReference type="PANTHER" id="PTHR28594:SF1">
    <property type="entry name" value="ATR-INTERACTING PROTEIN"/>
    <property type="match status" value="1"/>
</dbReference>
<feature type="coiled-coil region" evidence="1">
    <location>
        <begin position="183"/>
        <end position="269"/>
    </location>
</feature>
<evidence type="ECO:0000313" key="4">
    <source>
        <dbReference type="Proteomes" id="UP000092461"/>
    </source>
</evidence>
<reference evidence="3" key="1">
    <citation type="submission" date="2020-05" db="UniProtKB">
        <authorList>
            <consortium name="EnsemblMetazoa"/>
        </authorList>
    </citation>
    <scope>IDENTIFICATION</scope>
    <source>
        <strain evidence="3">Jacobina</strain>
    </source>
</reference>
<evidence type="ECO:0000256" key="1">
    <source>
        <dbReference type="SAM" id="Coils"/>
    </source>
</evidence>
<dbReference type="EMBL" id="AJWK01031590">
    <property type="status" value="NOT_ANNOTATED_CDS"/>
    <property type="molecule type" value="Genomic_DNA"/>
</dbReference>
<dbReference type="EnsemblMetazoa" id="LLOJ009205-RB">
    <property type="protein sequence ID" value="LLOJ009205-PB"/>
    <property type="gene ID" value="LLOJ009205"/>
</dbReference>